<sequence length="103" mass="11583">PAEPEYMSVTAILFVANEDRPRIISVKCRPPHRPSQGLCPLPLLQPYFDSPPESVVLMQGLNGELFRFPLHVFYSPMALAKALPINRAIYHITSLRKRALNAS</sequence>
<gene>
    <name evidence="1" type="ORF">B0H17DRAFT_921767</name>
</gene>
<name>A0AAD7GS19_MYCRO</name>
<proteinExistence type="predicted"/>
<dbReference type="Proteomes" id="UP001221757">
    <property type="component" value="Unassembled WGS sequence"/>
</dbReference>
<feature type="non-terminal residue" evidence="1">
    <location>
        <position position="103"/>
    </location>
</feature>
<organism evidence="1 2">
    <name type="scientific">Mycena rosella</name>
    <name type="common">Pink bonnet</name>
    <name type="synonym">Agaricus rosellus</name>
    <dbReference type="NCBI Taxonomy" id="1033263"/>
    <lineage>
        <taxon>Eukaryota</taxon>
        <taxon>Fungi</taxon>
        <taxon>Dikarya</taxon>
        <taxon>Basidiomycota</taxon>
        <taxon>Agaricomycotina</taxon>
        <taxon>Agaricomycetes</taxon>
        <taxon>Agaricomycetidae</taxon>
        <taxon>Agaricales</taxon>
        <taxon>Marasmiineae</taxon>
        <taxon>Mycenaceae</taxon>
        <taxon>Mycena</taxon>
    </lineage>
</organism>
<dbReference type="EMBL" id="JARKIE010000011">
    <property type="protein sequence ID" value="KAJ7704028.1"/>
    <property type="molecule type" value="Genomic_DNA"/>
</dbReference>
<evidence type="ECO:0000313" key="2">
    <source>
        <dbReference type="Proteomes" id="UP001221757"/>
    </source>
</evidence>
<accession>A0AAD7GS19</accession>
<reference evidence="1" key="1">
    <citation type="submission" date="2023-03" db="EMBL/GenBank/DDBJ databases">
        <title>Massive genome expansion in bonnet fungi (Mycena s.s.) driven by repeated elements and novel gene families across ecological guilds.</title>
        <authorList>
            <consortium name="Lawrence Berkeley National Laboratory"/>
            <person name="Harder C.B."/>
            <person name="Miyauchi S."/>
            <person name="Viragh M."/>
            <person name="Kuo A."/>
            <person name="Thoen E."/>
            <person name="Andreopoulos B."/>
            <person name="Lu D."/>
            <person name="Skrede I."/>
            <person name="Drula E."/>
            <person name="Henrissat B."/>
            <person name="Morin E."/>
            <person name="Kohler A."/>
            <person name="Barry K."/>
            <person name="LaButti K."/>
            <person name="Morin E."/>
            <person name="Salamov A."/>
            <person name="Lipzen A."/>
            <person name="Mereny Z."/>
            <person name="Hegedus B."/>
            <person name="Baldrian P."/>
            <person name="Stursova M."/>
            <person name="Weitz H."/>
            <person name="Taylor A."/>
            <person name="Grigoriev I.V."/>
            <person name="Nagy L.G."/>
            <person name="Martin F."/>
            <person name="Kauserud H."/>
        </authorList>
    </citation>
    <scope>NUCLEOTIDE SEQUENCE</scope>
    <source>
        <strain evidence="1">CBHHK067</strain>
    </source>
</reference>
<dbReference type="AlphaFoldDB" id="A0AAD7GS19"/>
<comment type="caution">
    <text evidence="1">The sequence shown here is derived from an EMBL/GenBank/DDBJ whole genome shotgun (WGS) entry which is preliminary data.</text>
</comment>
<protein>
    <submittedName>
        <fullName evidence="1">Uncharacterized protein</fullName>
    </submittedName>
</protein>
<evidence type="ECO:0000313" key="1">
    <source>
        <dbReference type="EMBL" id="KAJ7704028.1"/>
    </source>
</evidence>
<keyword evidence="2" id="KW-1185">Reference proteome</keyword>